<dbReference type="GO" id="GO:0016765">
    <property type="term" value="F:transferase activity, transferring alkyl or aryl (other than methyl) groups"/>
    <property type="evidence" value="ECO:0007669"/>
    <property type="project" value="InterPro"/>
</dbReference>
<protein>
    <submittedName>
        <fullName evidence="6">Membrane protein</fullName>
    </submittedName>
</protein>
<name>A0AA37UR29_9MICO</name>
<dbReference type="RefSeq" id="WP_284250198.1">
    <property type="nucleotide sequence ID" value="NZ_BSUM01000001.1"/>
</dbReference>
<evidence type="ECO:0000256" key="5">
    <source>
        <dbReference type="SAM" id="Phobius"/>
    </source>
</evidence>
<dbReference type="Proteomes" id="UP001157161">
    <property type="component" value="Unassembled WGS sequence"/>
</dbReference>
<feature type="transmembrane region" description="Helical" evidence="5">
    <location>
        <begin position="197"/>
        <end position="216"/>
    </location>
</feature>
<evidence type="ECO:0000313" key="7">
    <source>
        <dbReference type="Proteomes" id="UP001157161"/>
    </source>
</evidence>
<reference evidence="6" key="1">
    <citation type="journal article" date="2014" name="Int. J. Syst. Evol. Microbiol.">
        <title>Complete genome sequence of Corynebacterium casei LMG S-19264T (=DSM 44701T), isolated from a smear-ripened cheese.</title>
        <authorList>
            <consortium name="US DOE Joint Genome Institute (JGI-PGF)"/>
            <person name="Walter F."/>
            <person name="Albersmeier A."/>
            <person name="Kalinowski J."/>
            <person name="Ruckert C."/>
        </authorList>
    </citation>
    <scope>NUCLEOTIDE SEQUENCE</scope>
    <source>
        <strain evidence="6">NBRC 112290</strain>
    </source>
</reference>
<keyword evidence="2 5" id="KW-0812">Transmembrane</keyword>
<keyword evidence="4 5" id="KW-0472">Membrane</keyword>
<evidence type="ECO:0000256" key="3">
    <source>
        <dbReference type="ARBA" id="ARBA00022989"/>
    </source>
</evidence>
<feature type="transmembrane region" description="Helical" evidence="5">
    <location>
        <begin position="257"/>
        <end position="275"/>
    </location>
</feature>
<accession>A0AA37UR29</accession>
<dbReference type="InterPro" id="IPR044878">
    <property type="entry name" value="UbiA_sf"/>
</dbReference>
<dbReference type="InterPro" id="IPR000537">
    <property type="entry name" value="UbiA_prenyltransferase"/>
</dbReference>
<comment type="caution">
    <text evidence="6">The sequence shown here is derived from an EMBL/GenBank/DDBJ whole genome shotgun (WGS) entry which is preliminary data.</text>
</comment>
<feature type="transmembrane region" description="Helical" evidence="5">
    <location>
        <begin position="106"/>
        <end position="124"/>
    </location>
</feature>
<feature type="transmembrane region" description="Helical" evidence="5">
    <location>
        <begin position="79"/>
        <end position="100"/>
    </location>
</feature>
<organism evidence="6 7">
    <name type="scientific">Litorihabitans aurantiacus</name>
    <dbReference type="NCBI Taxonomy" id="1930061"/>
    <lineage>
        <taxon>Bacteria</taxon>
        <taxon>Bacillati</taxon>
        <taxon>Actinomycetota</taxon>
        <taxon>Actinomycetes</taxon>
        <taxon>Micrococcales</taxon>
        <taxon>Beutenbergiaceae</taxon>
        <taxon>Litorihabitans</taxon>
    </lineage>
</organism>
<evidence type="ECO:0000313" key="6">
    <source>
        <dbReference type="EMBL" id="GMA31346.1"/>
    </source>
</evidence>
<feature type="transmembrane region" description="Helical" evidence="5">
    <location>
        <begin position="131"/>
        <end position="150"/>
    </location>
</feature>
<feature type="transmembrane region" description="Helical" evidence="5">
    <location>
        <begin position="228"/>
        <end position="250"/>
    </location>
</feature>
<evidence type="ECO:0000256" key="4">
    <source>
        <dbReference type="ARBA" id="ARBA00023136"/>
    </source>
</evidence>
<dbReference type="Gene3D" id="1.10.357.140">
    <property type="entry name" value="UbiA prenyltransferase"/>
    <property type="match status" value="1"/>
</dbReference>
<feature type="transmembrane region" description="Helical" evidence="5">
    <location>
        <begin position="35"/>
        <end position="59"/>
    </location>
</feature>
<dbReference type="GO" id="GO:0016020">
    <property type="term" value="C:membrane"/>
    <property type="evidence" value="ECO:0007669"/>
    <property type="project" value="UniProtKB-SubCell"/>
</dbReference>
<feature type="transmembrane region" description="Helical" evidence="5">
    <location>
        <begin position="156"/>
        <end position="176"/>
    </location>
</feature>
<dbReference type="AlphaFoldDB" id="A0AA37UR29"/>
<dbReference type="Pfam" id="PF01040">
    <property type="entry name" value="UbiA"/>
    <property type="match status" value="1"/>
</dbReference>
<gene>
    <name evidence="6" type="ORF">GCM10025875_13380</name>
</gene>
<sequence>MLARTRSLLLSSHPGPTATVTVLAVVLGVGTGLPAWRVVVLGLAFLAGQLSIGFSNDWLDAARDRAVHRSDKPVARGDLPVGVVRGAAWVTAALTVPLSFALGWRAAVAHLVLVASGWAYNVALKRTAFSVAPFVLSFGLLPAVVTLSAVPPATTAWWALAVGAVFGVAIHFTNVLPDLDDDARTGVDGLPHRLGRVVSGVVAFAALAVAAALTTLGPVLAGQIGRPGVLGVVGLVVCVAIAVVGVVRVVRRPPDRLLFQLIIVASLVVAAQLALSGTSLAV</sequence>
<comment type="subcellular location">
    <subcellularLocation>
        <location evidence="1">Membrane</location>
        <topology evidence="1">Multi-pass membrane protein</topology>
    </subcellularLocation>
</comment>
<proteinExistence type="predicted"/>
<keyword evidence="7" id="KW-1185">Reference proteome</keyword>
<evidence type="ECO:0000256" key="2">
    <source>
        <dbReference type="ARBA" id="ARBA00022692"/>
    </source>
</evidence>
<dbReference type="CDD" id="cd13956">
    <property type="entry name" value="PT_UbiA"/>
    <property type="match status" value="1"/>
</dbReference>
<keyword evidence="3 5" id="KW-1133">Transmembrane helix</keyword>
<evidence type="ECO:0000256" key="1">
    <source>
        <dbReference type="ARBA" id="ARBA00004141"/>
    </source>
</evidence>
<reference evidence="6" key="2">
    <citation type="submission" date="2023-02" db="EMBL/GenBank/DDBJ databases">
        <authorList>
            <person name="Sun Q."/>
            <person name="Mori K."/>
        </authorList>
    </citation>
    <scope>NUCLEOTIDE SEQUENCE</scope>
    <source>
        <strain evidence="6">NBRC 112290</strain>
    </source>
</reference>
<feature type="transmembrane region" description="Helical" evidence="5">
    <location>
        <begin position="7"/>
        <end position="29"/>
    </location>
</feature>
<dbReference type="EMBL" id="BSUM01000001">
    <property type="protein sequence ID" value="GMA31346.1"/>
    <property type="molecule type" value="Genomic_DNA"/>
</dbReference>